<organism evidence="1">
    <name type="scientific">Ixodes ricinus</name>
    <name type="common">Common tick</name>
    <name type="synonym">Acarus ricinus</name>
    <dbReference type="NCBI Taxonomy" id="34613"/>
    <lineage>
        <taxon>Eukaryota</taxon>
        <taxon>Metazoa</taxon>
        <taxon>Ecdysozoa</taxon>
        <taxon>Arthropoda</taxon>
        <taxon>Chelicerata</taxon>
        <taxon>Arachnida</taxon>
        <taxon>Acari</taxon>
        <taxon>Parasitiformes</taxon>
        <taxon>Ixodida</taxon>
        <taxon>Ixodoidea</taxon>
        <taxon>Ixodidae</taxon>
        <taxon>Ixodinae</taxon>
        <taxon>Ixodes</taxon>
    </lineage>
</organism>
<protein>
    <submittedName>
        <fullName evidence="1">Uncharacterized protein</fullName>
    </submittedName>
</protein>
<reference evidence="1" key="1">
    <citation type="journal article" date="2015" name="Sci. Rep.">
        <title>Tissue- and time-dependent transcription in Ixodes ricinus salivary glands and midguts when blood feeding on the vertebrate host.</title>
        <authorList>
            <person name="Kotsyfakis M."/>
            <person name="Schwarz A."/>
            <person name="Erhart J."/>
            <person name="Ribeiro J.M."/>
        </authorList>
    </citation>
    <scope>NUCLEOTIDE SEQUENCE</scope>
    <source>
        <tissue evidence="1">Salivary gland and midgut</tissue>
    </source>
</reference>
<dbReference type="EMBL" id="GANP01015706">
    <property type="protein sequence ID" value="JAB68762.1"/>
    <property type="molecule type" value="mRNA"/>
</dbReference>
<sequence length="129" mass="14725">MDTLAQACVIYCLCGYLVCSVGKRTKCEPCMRDVHAVWNRYLEAYLLFERELEKGSLKRPSCRMLLTLGNVEGKIASALKAEDLCGDMMWNLLDALEECAIVRWGVTTARVFTAYLFLYYVILHLHFSA</sequence>
<dbReference type="AlphaFoldDB" id="V5H3A7"/>
<accession>V5H3A7</accession>
<proteinExistence type="evidence at transcript level"/>
<evidence type="ECO:0000313" key="1">
    <source>
        <dbReference type="EMBL" id="JAB68762.1"/>
    </source>
</evidence>
<name>V5H3A7_IXORI</name>